<evidence type="ECO:0000256" key="2">
    <source>
        <dbReference type="PROSITE-ProRule" id="PRU00076"/>
    </source>
</evidence>
<keyword evidence="8" id="KW-1185">Reference proteome</keyword>
<organism evidence="8">
    <name type="scientific">Naegleria gruberi</name>
    <name type="common">Amoeba</name>
    <dbReference type="NCBI Taxonomy" id="5762"/>
    <lineage>
        <taxon>Eukaryota</taxon>
        <taxon>Discoba</taxon>
        <taxon>Heterolobosea</taxon>
        <taxon>Tetramitia</taxon>
        <taxon>Eutetramitia</taxon>
        <taxon>Vahlkampfiidae</taxon>
        <taxon>Naegleria</taxon>
    </lineage>
</organism>
<evidence type="ECO:0000313" key="8">
    <source>
        <dbReference type="Proteomes" id="UP000006671"/>
    </source>
</evidence>
<feature type="domain" description="Jacalin-type lectin" evidence="6">
    <location>
        <begin position="458"/>
        <end position="592"/>
    </location>
</feature>
<comment type="caution">
    <text evidence="2">Lacks conserved residue(s) required for the propagation of feature annotation.</text>
</comment>
<feature type="disulfide bond" evidence="2">
    <location>
        <begin position="680"/>
        <end position="689"/>
    </location>
</feature>
<dbReference type="VEuPathDB" id="AmoebaDB:NAEGRDRAFT_73856"/>
<dbReference type="CDD" id="cd00054">
    <property type="entry name" value="EGF_CA"/>
    <property type="match status" value="2"/>
</dbReference>
<keyword evidence="4" id="KW-1133">Transmembrane helix</keyword>
<feature type="disulfide bond" evidence="2">
    <location>
        <begin position="798"/>
        <end position="807"/>
    </location>
</feature>
<dbReference type="GeneID" id="8858223"/>
<feature type="compositionally biased region" description="Low complexity" evidence="3">
    <location>
        <begin position="1993"/>
        <end position="2013"/>
    </location>
</feature>
<feature type="domain" description="EGF-like" evidence="5">
    <location>
        <begin position="769"/>
        <end position="808"/>
    </location>
</feature>
<dbReference type="eggNOG" id="KOG1225">
    <property type="taxonomic scope" value="Eukaryota"/>
</dbReference>
<dbReference type="STRING" id="5762.D2VXS7"/>
<evidence type="ECO:0000259" key="5">
    <source>
        <dbReference type="PROSITE" id="PS50026"/>
    </source>
</evidence>
<accession>D2VXS7</accession>
<dbReference type="InterPro" id="IPR051830">
    <property type="entry name" value="NOTCH_homolog"/>
</dbReference>
<feature type="transmembrane region" description="Helical" evidence="4">
    <location>
        <begin position="2018"/>
        <end position="2047"/>
    </location>
</feature>
<keyword evidence="4" id="KW-0812">Transmembrane</keyword>
<feature type="domain" description="EGF-like" evidence="5">
    <location>
        <begin position="697"/>
        <end position="730"/>
    </location>
</feature>
<dbReference type="Pfam" id="PF01419">
    <property type="entry name" value="Jacalin"/>
    <property type="match status" value="1"/>
</dbReference>
<dbReference type="PANTHER" id="PTHR24033:SF151">
    <property type="entry name" value="NOTCH 2"/>
    <property type="match status" value="1"/>
</dbReference>
<dbReference type="Gene3D" id="2.100.10.30">
    <property type="entry name" value="Jacalin-like lectin domain"/>
    <property type="match status" value="1"/>
</dbReference>
<dbReference type="SMART" id="SM00915">
    <property type="entry name" value="Jacalin"/>
    <property type="match status" value="1"/>
</dbReference>
<dbReference type="InterPro" id="IPR001229">
    <property type="entry name" value="Jacalin-like_lectin_dom"/>
</dbReference>
<dbReference type="InterPro" id="IPR013111">
    <property type="entry name" value="EGF_extracell"/>
</dbReference>
<dbReference type="OrthoDB" id="283575at2759"/>
<proteinExistence type="predicted"/>
<feature type="region of interest" description="Disordered" evidence="3">
    <location>
        <begin position="2052"/>
        <end position="2071"/>
    </location>
</feature>
<dbReference type="Pfam" id="PF07974">
    <property type="entry name" value="EGF_2"/>
    <property type="match status" value="1"/>
</dbReference>
<protein>
    <submittedName>
        <fullName evidence="7">Predicted protein</fullName>
    </submittedName>
</protein>
<dbReference type="Proteomes" id="UP000006671">
    <property type="component" value="Unassembled WGS sequence"/>
</dbReference>
<feature type="region of interest" description="Disordered" evidence="3">
    <location>
        <begin position="1986"/>
        <end position="2013"/>
    </location>
</feature>
<evidence type="ECO:0000256" key="4">
    <source>
        <dbReference type="SAM" id="Phobius"/>
    </source>
</evidence>
<dbReference type="PROSITE" id="PS00022">
    <property type="entry name" value="EGF_1"/>
    <property type="match status" value="4"/>
</dbReference>
<gene>
    <name evidence="7" type="ORF">NAEGRDRAFT_73856</name>
</gene>
<dbReference type="PROSITE" id="PS50026">
    <property type="entry name" value="EGF_3"/>
    <property type="match status" value="3"/>
</dbReference>
<dbReference type="EMBL" id="GG738908">
    <property type="protein sequence ID" value="EFC38343.1"/>
    <property type="molecule type" value="Genomic_DNA"/>
</dbReference>
<keyword evidence="4" id="KW-0472">Membrane</keyword>
<dbReference type="KEGG" id="ngr:NAEGRDRAFT_73856"/>
<keyword evidence="1 2" id="KW-1015">Disulfide bond</keyword>
<dbReference type="SUPFAM" id="SSF51101">
    <property type="entry name" value="Mannose-binding lectins"/>
    <property type="match status" value="1"/>
</dbReference>
<dbReference type="PROSITE" id="PS51752">
    <property type="entry name" value="JACALIN_LECTIN"/>
    <property type="match status" value="1"/>
</dbReference>
<keyword evidence="2" id="KW-0245">EGF-like domain</keyword>
<dbReference type="PANTHER" id="PTHR24033">
    <property type="entry name" value="EGF-LIKE DOMAIN-CONTAINING PROTEIN"/>
    <property type="match status" value="1"/>
</dbReference>
<dbReference type="Gene3D" id="2.10.25.10">
    <property type="entry name" value="Laminin"/>
    <property type="match status" value="4"/>
</dbReference>
<reference evidence="7 8" key="1">
    <citation type="journal article" date="2010" name="Cell">
        <title>The genome of Naegleria gruberi illuminates early eukaryotic versatility.</title>
        <authorList>
            <person name="Fritz-Laylin L.K."/>
            <person name="Prochnik S.E."/>
            <person name="Ginger M.L."/>
            <person name="Dacks J.B."/>
            <person name="Carpenter M.L."/>
            <person name="Field M.C."/>
            <person name="Kuo A."/>
            <person name="Paredez A."/>
            <person name="Chapman J."/>
            <person name="Pham J."/>
            <person name="Shu S."/>
            <person name="Neupane R."/>
            <person name="Cipriano M."/>
            <person name="Mancuso J."/>
            <person name="Tu H."/>
            <person name="Salamov A."/>
            <person name="Lindquist E."/>
            <person name="Shapiro H."/>
            <person name="Lucas S."/>
            <person name="Grigoriev I.V."/>
            <person name="Cande W.Z."/>
            <person name="Fulton C."/>
            <person name="Rokhsar D.S."/>
            <person name="Dawson S.C."/>
        </authorList>
    </citation>
    <scope>NUCLEOTIDE SEQUENCE [LARGE SCALE GENOMIC DNA]</scope>
    <source>
        <strain evidence="7 8">NEG-M</strain>
    </source>
</reference>
<feature type="domain" description="EGF-like" evidence="5">
    <location>
        <begin position="657"/>
        <end position="690"/>
    </location>
</feature>
<evidence type="ECO:0000256" key="1">
    <source>
        <dbReference type="ARBA" id="ARBA00023157"/>
    </source>
</evidence>
<dbReference type="PROSITE" id="PS01186">
    <property type="entry name" value="EGF_2"/>
    <property type="match status" value="3"/>
</dbReference>
<sequence>MTKTAPYCKNGLTKNFEKSIKVFDGSWELRDSIADQNERHYMLIKENSSKIIIQGNQRYGSNFTQFSSTTIQDDCGQANIEGESIRFLNSDGQILLSGWFVASESVCIGDFHVYPQQNSSANSTDLAETSIPFLAILSPITAAVQSVVTLTDMIGFSLQSLDIDQYTGKIYLIMQNKTQINLVTLFKNQIILNQQIATCQDPTKCQVLSIHFSALYERIIVSFFEKSSFQLTIAGDMKTYSSYQSAQWVLLLNKDGSYIHNQRIFHSSDSVMSTPKIKFDSIGKLNILLICERNCYLNEDAVSPNVFLLQYDYVNTVYSFVKNFISTTGNFTFTIHSLSVERDLTLTTVISPLNSVSYTIKDVAGRSMQAVNNTVYQYRFRHVDGKIIHILPLTSEVDLTNAFLVSTSSPVVNTNNFIREQNPILYTRTSPITYKTELFVQAYIYYGNRDNEKDYTYISKSPRYGGDSGAGDPTTQKVSRIDILGDGYVYCFKFTYTDGAIKYFNEARCIGRVITAYLDNDEYIKEMSHDYTTFGSAQILLCISFKTNKQTINFLCDNKVKFVEYVPEGLEVIGFGVKSGYCIDSISYMYGYTNTYSCANGYSGDDCSAPVCYDVDSSSKLVCNGNGRCAGPNNCSCMSSSVNTDSHNCASYSFCNDVSSNSVAICSGRGSCHYNGTCSCEKGYYGNECSIEAQCFGIPKSSYGTCSNHGNCLDIDTCECNVGYTGRNCELPICFGKAANTSGICSGHGSCVRPSVCSCKTGYYGPKCEYFYCNGTANASPSVCSSKGGCIDYNKCVCKEGYYGPNCELYNCSGIVYNDPNVCSGNGQCIGVNNCACTTPRSSGQSCEKCDSGYFGSHCEKFTCGNIESTSPTVCSGRGICKSLNTCICENDNINGKLCESCITGYYGEKCTNWTCNGIPSTNSSVCNYRGVCSSYNNCVCNSRSYGTYCNQCIGFYVGQTCGSCAGSHYGDECYNFLESNKAPYLNYQNGFIIITNTNFRFQQGTVDCSRVFENVGDISKVINVVTCKVTEIGLNLDKRSYRYTIEVTIPNNYAIFNPRNPISFNVMWSSTKAPIYQMVNLDISDFLKNEQPYYRGVYFQVTNGVASGKTINRCFETKIKAYYSQPEFGTFQSLTWNLTGNSVSLMKNKLVSDAIQNAQNKLEWTFPYIPELSHFGYIELSVSVVTNFGLKYTSSDALSVSGSYRKTPYYFPRTTFLLTSNELTIPLSQYFSENLECIDGRTISYTISKHFKILDSYFSLEFTEKDIVFKAKTTSMYMFITIQMIDGTQILLNFNFKPPTVSIKETVVVYKESSVPTLTLSCKYYYGRDQISIPQMMLIMENNQVYKRIMMAQTDETVSLQVNQLYPWFDLTIPHTFTVACLRSTDYALSDLSSLSRVITNYNSILPVVGITTQTVSFISETINDYSSCKVLGASLIGLKSNTIPFPEIWTTYFLEILTTQAPNCQVDISYINSQNEKYMLDNVSVSGSKYVLPLQFLERKLKSRLTTISNLYNYFTLSLKGSNDLVEKTTNLIVQDSLSSIVNVADCTISPSKIEIGFTLAKLSCSISPPSTYLMTLYHEDSIVATSYSSPISFKFSKSGKNFKLQFLDEKTGGQTTLPITLMNQIEFSTSSLFTDELVSSISSSLANSSSDYFKNNDLVISMVSNFNSLSSNNSIVMGEIQRIIPAALAATTSSVSTQLDVNLAQGSVTSEAISKYINQVKILSKPEFLTKESTMSTVDMINKFVDISSKAAVWSSDSSNSLSEILVNVAANIPESSTIKLASSIVNAAISLGTKAELTTLDFFPGEKPSNLVSINAVKTSVAFLNSNSFSFSNSNSSLVSFSVSTVSTIQMVNIANSLFKFPTKLSRKVEDVKKEYISQLTISNSLTGSVHINIPIPSYIAPISSRTNQTFRCSLTLDFTNFETESSCKFIKTSFQLLTDIKASEQTLIVHCLCDLSSLSNLMNNSMVGITADYLEQTLPLPEKSTTQNSDNNNNGNNDNNNNNSNGNSNDSSAAAAVVILIPVLLCCVCFITIPIVVGFIIVREKRKQQQNTPNVAPPMPANTRPQYDRVMTNSTNSSGSPFDQFGRVNSNFNQPSSNNIAMTTYSETNLGHKPTTI</sequence>
<feature type="disulfide bond" evidence="2">
    <location>
        <begin position="720"/>
        <end position="729"/>
    </location>
</feature>
<dbReference type="InterPro" id="IPR000742">
    <property type="entry name" value="EGF"/>
</dbReference>
<dbReference type="InParanoid" id="D2VXS7"/>
<evidence type="ECO:0000256" key="3">
    <source>
        <dbReference type="SAM" id="MobiDB-lite"/>
    </source>
</evidence>
<evidence type="ECO:0000313" key="7">
    <source>
        <dbReference type="EMBL" id="EFC38343.1"/>
    </source>
</evidence>
<evidence type="ECO:0000259" key="6">
    <source>
        <dbReference type="PROSITE" id="PS51752"/>
    </source>
</evidence>
<dbReference type="RefSeq" id="XP_002671087.1">
    <property type="nucleotide sequence ID" value="XM_002671041.1"/>
</dbReference>
<name>D2VXS7_NAEGR</name>
<dbReference type="SMART" id="SM00181">
    <property type="entry name" value="EGF"/>
    <property type="match status" value="6"/>
</dbReference>
<dbReference type="InterPro" id="IPR036404">
    <property type="entry name" value="Jacalin-like_lectin_dom_sf"/>
</dbReference>